<dbReference type="OrthoDB" id="5876800at2759"/>
<dbReference type="PROSITE" id="PS51184">
    <property type="entry name" value="JMJC"/>
    <property type="match status" value="1"/>
</dbReference>
<evidence type="ECO:0000256" key="2">
    <source>
        <dbReference type="ARBA" id="ARBA00004123"/>
    </source>
</evidence>
<protein>
    <recommendedName>
        <fullName evidence="4">[histone H3]-dimethyl-L-lysine(36) demethylase</fullName>
        <ecNumber evidence="4">1.14.11.27</ecNumber>
    </recommendedName>
    <alternativeName>
        <fullName evidence="14">[Histone-H3]-lysine-36 demethylase 1</fullName>
    </alternativeName>
</protein>
<dbReference type="EC" id="1.14.11.27" evidence="4"/>
<keyword evidence="8" id="KW-0223">Dioxygenase</keyword>
<evidence type="ECO:0000313" key="17">
    <source>
        <dbReference type="EMBL" id="ODQ48520.1"/>
    </source>
</evidence>
<evidence type="ECO:0000256" key="9">
    <source>
        <dbReference type="ARBA" id="ARBA00023002"/>
    </source>
</evidence>
<dbReference type="EMBL" id="KV454001">
    <property type="protein sequence ID" value="ODQ48520.1"/>
    <property type="molecule type" value="Genomic_DNA"/>
</dbReference>
<dbReference type="Proteomes" id="UP000094455">
    <property type="component" value="Unassembled WGS sequence"/>
</dbReference>
<comment type="similarity">
    <text evidence="3">Belongs to the JHDM1 histone demethylase family.</text>
</comment>
<comment type="catalytic activity">
    <reaction evidence="15">
        <text>N(6),N(6)-dimethyl-L-lysyl(36)-[histone H3] + 2 2-oxoglutarate + 2 O2 = L-lysyl(36)-[histone H3] + 2 formaldehyde + 2 succinate + 2 CO2</text>
        <dbReference type="Rhea" id="RHEA:42032"/>
        <dbReference type="Rhea" id="RHEA-COMP:9785"/>
        <dbReference type="Rhea" id="RHEA-COMP:9787"/>
        <dbReference type="ChEBI" id="CHEBI:15379"/>
        <dbReference type="ChEBI" id="CHEBI:16526"/>
        <dbReference type="ChEBI" id="CHEBI:16810"/>
        <dbReference type="ChEBI" id="CHEBI:16842"/>
        <dbReference type="ChEBI" id="CHEBI:29969"/>
        <dbReference type="ChEBI" id="CHEBI:30031"/>
        <dbReference type="ChEBI" id="CHEBI:61976"/>
        <dbReference type="EC" id="1.14.11.27"/>
    </reaction>
</comment>
<dbReference type="InterPro" id="IPR041667">
    <property type="entry name" value="Cupin_8"/>
</dbReference>
<evidence type="ECO:0000256" key="4">
    <source>
        <dbReference type="ARBA" id="ARBA00013246"/>
    </source>
</evidence>
<evidence type="ECO:0000256" key="7">
    <source>
        <dbReference type="ARBA" id="ARBA00022853"/>
    </source>
</evidence>
<dbReference type="GeneID" id="30176899"/>
<evidence type="ECO:0000256" key="15">
    <source>
        <dbReference type="ARBA" id="ARBA00047915"/>
    </source>
</evidence>
<evidence type="ECO:0000256" key="11">
    <source>
        <dbReference type="ARBA" id="ARBA00023015"/>
    </source>
</evidence>
<dbReference type="SMART" id="SM00558">
    <property type="entry name" value="JmjC"/>
    <property type="match status" value="1"/>
</dbReference>
<dbReference type="AlphaFoldDB" id="A0A1E3NQY7"/>
<dbReference type="PANTHER" id="PTHR23123">
    <property type="entry name" value="PHD/F-BOX CONTAINING PROTEIN"/>
    <property type="match status" value="1"/>
</dbReference>
<evidence type="ECO:0000256" key="3">
    <source>
        <dbReference type="ARBA" id="ARBA00008037"/>
    </source>
</evidence>
<evidence type="ECO:0000256" key="13">
    <source>
        <dbReference type="ARBA" id="ARBA00023242"/>
    </source>
</evidence>
<keyword evidence="5" id="KW-0479">Metal-binding</keyword>
<comment type="subcellular location">
    <subcellularLocation>
        <location evidence="2">Nucleus</location>
    </subcellularLocation>
</comment>
<evidence type="ECO:0000313" key="18">
    <source>
        <dbReference type="Proteomes" id="UP000094455"/>
    </source>
</evidence>
<dbReference type="GO" id="GO:0005634">
    <property type="term" value="C:nucleus"/>
    <property type="evidence" value="ECO:0007669"/>
    <property type="project" value="UniProtKB-SubCell"/>
</dbReference>
<proteinExistence type="inferred from homology"/>
<dbReference type="GO" id="GO:0046872">
    <property type="term" value="F:metal ion binding"/>
    <property type="evidence" value="ECO:0007669"/>
    <property type="project" value="UniProtKB-KW"/>
</dbReference>
<keyword evidence="12" id="KW-0804">Transcription</keyword>
<reference evidence="17 18" key="1">
    <citation type="journal article" date="2016" name="Proc. Natl. Acad. Sci. U.S.A.">
        <title>Comparative genomics of biotechnologically important yeasts.</title>
        <authorList>
            <person name="Riley R."/>
            <person name="Haridas S."/>
            <person name="Wolfe K.H."/>
            <person name="Lopes M.R."/>
            <person name="Hittinger C.T."/>
            <person name="Goeker M."/>
            <person name="Salamov A.A."/>
            <person name="Wisecaver J.H."/>
            <person name="Long T.M."/>
            <person name="Calvey C.H."/>
            <person name="Aerts A.L."/>
            <person name="Barry K.W."/>
            <person name="Choi C."/>
            <person name="Clum A."/>
            <person name="Coughlan A.Y."/>
            <person name="Deshpande S."/>
            <person name="Douglass A.P."/>
            <person name="Hanson S.J."/>
            <person name="Klenk H.-P."/>
            <person name="LaButti K.M."/>
            <person name="Lapidus A."/>
            <person name="Lindquist E.A."/>
            <person name="Lipzen A.M."/>
            <person name="Meier-Kolthoff J.P."/>
            <person name="Ohm R.A."/>
            <person name="Otillar R.P."/>
            <person name="Pangilinan J.L."/>
            <person name="Peng Y."/>
            <person name="Rokas A."/>
            <person name="Rosa C.A."/>
            <person name="Scheuner C."/>
            <person name="Sibirny A.A."/>
            <person name="Slot J.C."/>
            <person name="Stielow J.B."/>
            <person name="Sun H."/>
            <person name="Kurtzman C.P."/>
            <person name="Blackwell M."/>
            <person name="Grigoriev I.V."/>
            <person name="Jeffries T.W."/>
        </authorList>
    </citation>
    <scope>NUCLEOTIDE SEQUENCE [LARGE SCALE GENOMIC DNA]</scope>
    <source>
        <strain evidence="17 18">NRRL Y-2026</strain>
    </source>
</reference>
<dbReference type="InterPro" id="IPR003347">
    <property type="entry name" value="JmjC_dom"/>
</dbReference>
<keyword evidence="9" id="KW-0560">Oxidoreductase</keyword>
<keyword evidence="13" id="KW-0539">Nucleus</keyword>
<accession>A0A1E3NQY7</accession>
<evidence type="ECO:0000256" key="6">
    <source>
        <dbReference type="ARBA" id="ARBA00022833"/>
    </source>
</evidence>
<keyword evidence="18" id="KW-1185">Reference proteome</keyword>
<dbReference type="Gene3D" id="2.60.120.650">
    <property type="entry name" value="Cupin"/>
    <property type="match status" value="1"/>
</dbReference>
<dbReference type="RefSeq" id="XP_019019633.1">
    <property type="nucleotide sequence ID" value="XM_019160212.1"/>
</dbReference>
<gene>
    <name evidence="17" type="ORF">PICMEDRAFT_14077</name>
</gene>
<evidence type="ECO:0000256" key="8">
    <source>
        <dbReference type="ARBA" id="ARBA00022964"/>
    </source>
</evidence>
<comment type="cofactor">
    <cofactor evidence="1">
        <name>Fe(2+)</name>
        <dbReference type="ChEBI" id="CHEBI:29033"/>
    </cofactor>
</comment>
<evidence type="ECO:0000256" key="5">
    <source>
        <dbReference type="ARBA" id="ARBA00022723"/>
    </source>
</evidence>
<feature type="domain" description="JmjC" evidence="16">
    <location>
        <begin position="193"/>
        <end position="366"/>
    </location>
</feature>
<dbReference type="GO" id="GO:0140680">
    <property type="term" value="F:histone H3K36me/H3K36me2 demethylase activity"/>
    <property type="evidence" value="ECO:0007669"/>
    <property type="project" value="UniProtKB-EC"/>
</dbReference>
<dbReference type="Pfam" id="PF13621">
    <property type="entry name" value="Cupin_8"/>
    <property type="match status" value="1"/>
</dbReference>
<keyword evidence="10" id="KW-0408">Iron</keyword>
<keyword evidence="7" id="KW-0156">Chromatin regulator</keyword>
<name>A0A1E3NQY7_9ASCO</name>
<keyword evidence="11" id="KW-0805">Transcription regulation</keyword>
<dbReference type="SUPFAM" id="SSF51197">
    <property type="entry name" value="Clavaminate synthase-like"/>
    <property type="match status" value="1"/>
</dbReference>
<dbReference type="Pfam" id="PF17811">
    <property type="entry name" value="JHD"/>
    <property type="match status" value="1"/>
</dbReference>
<evidence type="ECO:0000259" key="16">
    <source>
        <dbReference type="PROSITE" id="PS51184"/>
    </source>
</evidence>
<evidence type="ECO:0000256" key="14">
    <source>
        <dbReference type="ARBA" id="ARBA00031083"/>
    </source>
</evidence>
<organism evidence="17 18">
    <name type="scientific">Pichia membranifaciens NRRL Y-2026</name>
    <dbReference type="NCBI Taxonomy" id="763406"/>
    <lineage>
        <taxon>Eukaryota</taxon>
        <taxon>Fungi</taxon>
        <taxon>Dikarya</taxon>
        <taxon>Ascomycota</taxon>
        <taxon>Saccharomycotina</taxon>
        <taxon>Pichiomycetes</taxon>
        <taxon>Pichiales</taxon>
        <taxon>Pichiaceae</taxon>
        <taxon>Pichia</taxon>
    </lineage>
</organism>
<evidence type="ECO:0000256" key="10">
    <source>
        <dbReference type="ARBA" id="ARBA00023004"/>
    </source>
</evidence>
<evidence type="ECO:0000256" key="1">
    <source>
        <dbReference type="ARBA" id="ARBA00001954"/>
    </source>
</evidence>
<dbReference type="InterPro" id="IPR041070">
    <property type="entry name" value="JHD"/>
</dbReference>
<sequence length="480" mass="54855">MTETASSAIRKSGRTRRRIDYAALNESHKIQELNKHPHIEQFEKFSKEQQTPLKELVCLVGGVEEEEGEARSHYDENGEFTDAQLQKLVNDTKLLKPILIRGANPRVPATYNARMKVTFEIPQYGIEEVTAKVGPERKVPVMDVMTQNNSPRWDMKRWCEYFLLDGPARDKIRNVISLEISDTELGGEITVPKVVTDMDLVLKLFENDPALADLLESNGVFPPKVRKYILMSVAGSYTDFHIDFAGTSVYYSPLSGHKQFILIPPVHRNLEAYKKWCLSDEQNNVWFPSLLKPLTGRDKDRMHASGVPDAYLNNGFVVDILPGDLLLLPSMWIHAVYTKQDSIIIGGNFLNLLSLESHLQTYKIEVATRVNDQFKFPNFVKFVWLIAYYLMSSSSSDLPPDAFQRRCFQNLVQFLKEQWAYVSSPKREQREKTAVAKIKNAIPNKIIGDVAPFLRRLDVWLASLGETEEPAPAVKRRRLQ</sequence>
<keyword evidence="6" id="KW-0862">Zinc</keyword>
<dbReference type="STRING" id="763406.A0A1E3NQY7"/>
<dbReference type="InterPro" id="IPR050690">
    <property type="entry name" value="JHDM1_Histone_Demethylase"/>
</dbReference>
<evidence type="ECO:0000256" key="12">
    <source>
        <dbReference type="ARBA" id="ARBA00023163"/>
    </source>
</evidence>